<reference evidence="1 2" key="1">
    <citation type="submission" date="2019-02" db="EMBL/GenBank/DDBJ databases">
        <title>Deep-cultivation of Planctomycetes and their phenomic and genomic characterization uncovers novel biology.</title>
        <authorList>
            <person name="Wiegand S."/>
            <person name="Jogler M."/>
            <person name="Boedeker C."/>
            <person name="Pinto D."/>
            <person name="Vollmers J."/>
            <person name="Rivas-Marin E."/>
            <person name="Kohn T."/>
            <person name="Peeters S.H."/>
            <person name="Heuer A."/>
            <person name="Rast P."/>
            <person name="Oberbeckmann S."/>
            <person name="Bunk B."/>
            <person name="Jeske O."/>
            <person name="Meyerdierks A."/>
            <person name="Storesund J.E."/>
            <person name="Kallscheuer N."/>
            <person name="Luecker S."/>
            <person name="Lage O.M."/>
            <person name="Pohl T."/>
            <person name="Merkel B.J."/>
            <person name="Hornburger P."/>
            <person name="Mueller R.-W."/>
            <person name="Bruemmer F."/>
            <person name="Labrenz M."/>
            <person name="Spormann A.M."/>
            <person name="Op den Camp H."/>
            <person name="Overmann J."/>
            <person name="Amann R."/>
            <person name="Jetten M.S.M."/>
            <person name="Mascher T."/>
            <person name="Medema M.H."/>
            <person name="Devos D.P."/>
            <person name="Kaster A.-K."/>
            <person name="Ovreas L."/>
            <person name="Rohde M."/>
            <person name="Galperin M.Y."/>
            <person name="Jogler C."/>
        </authorList>
    </citation>
    <scope>NUCLEOTIDE SEQUENCE [LARGE SCALE GENOMIC DNA]</scope>
    <source>
        <strain evidence="1 2">Poly30</strain>
    </source>
</reference>
<proteinExistence type="predicted"/>
<dbReference type="Proteomes" id="UP000320390">
    <property type="component" value="Chromosome"/>
</dbReference>
<dbReference type="EMBL" id="CP036434">
    <property type="protein sequence ID" value="QDV05260.1"/>
    <property type="molecule type" value="Genomic_DNA"/>
</dbReference>
<organism evidence="1 2">
    <name type="scientific">Saltatorellus ferox</name>
    <dbReference type="NCBI Taxonomy" id="2528018"/>
    <lineage>
        <taxon>Bacteria</taxon>
        <taxon>Pseudomonadati</taxon>
        <taxon>Planctomycetota</taxon>
        <taxon>Planctomycetia</taxon>
        <taxon>Planctomycetia incertae sedis</taxon>
        <taxon>Saltatorellus</taxon>
    </lineage>
</organism>
<sequence length="560" mass="60367">MALGLASTTGWAASAAAGVDAELDASASVQVDFRVISAPVVSGGSTLVRIDRGASAGLAPGDRVTFRPLGGSPVQGVVQTVEERESVVDVAQATDQLMPGVPGEVAVPASRLPGGEDPQPTDQGDYPPIEWTSDEVEWTEGTPLLAEARVLEREERPPVWRGRVYMTSDLIHDGVGAGRDDLFSRLGMDARGTNLFGFGGEFRIDGEVNMRDTQVADGQGEQDTLARLDRFSYALGGVRGEPRRIEVGRFLPREFPELGLLDGAEVSWRTGAGHSVGASIGYLPSNDRERSTGDTLQISSWGTLMVDEDQRFQLGAALQKTWHMGEADRQLFLARLRWSPNGPWSAFATAWVDFYDSNDPLKQDSVELTQAIASLSRRIGKYSGVSLSSSMNRYPSLLRNGIQDLGSSIITDGSNRRVSLSGWTRLSDVDRINVRADQWADQSSSGAGGEFGWGHQLDGPRIQRINTSVFYREGRFGAVKGLRTGIGGPLSGGSWRADLDAGLFGQARFDGSQADLFQGALSLGWDGIIGADWLLSLTTAYRFGDEQDAVSLGFLLQRSF</sequence>
<dbReference type="RefSeq" id="WP_145194675.1">
    <property type="nucleotide sequence ID" value="NZ_CP036434.1"/>
</dbReference>
<dbReference type="AlphaFoldDB" id="A0A518EME7"/>
<gene>
    <name evidence="1" type="ORF">Poly30_07560</name>
</gene>
<keyword evidence="2" id="KW-1185">Reference proteome</keyword>
<name>A0A518EME7_9BACT</name>
<protein>
    <submittedName>
        <fullName evidence="1">Uncharacterized protein</fullName>
    </submittedName>
</protein>
<dbReference type="OrthoDB" id="274218at2"/>
<evidence type="ECO:0000313" key="2">
    <source>
        <dbReference type="Proteomes" id="UP000320390"/>
    </source>
</evidence>
<evidence type="ECO:0000313" key="1">
    <source>
        <dbReference type="EMBL" id="QDV05260.1"/>
    </source>
</evidence>
<accession>A0A518EME7</accession>